<name>A0A0K2UVV2_LEPSM</name>
<dbReference type="AlphaFoldDB" id="A0A0K2UVV2"/>
<reference evidence="1" key="1">
    <citation type="submission" date="2014-05" db="EMBL/GenBank/DDBJ databases">
        <authorList>
            <person name="Chronopoulou M."/>
        </authorList>
    </citation>
    <scope>NUCLEOTIDE SEQUENCE</scope>
    <source>
        <tissue evidence="1">Whole organism</tissue>
    </source>
</reference>
<organism evidence="1">
    <name type="scientific">Lepeophtheirus salmonis</name>
    <name type="common">Salmon louse</name>
    <name type="synonym">Caligus salmonis</name>
    <dbReference type="NCBI Taxonomy" id="72036"/>
    <lineage>
        <taxon>Eukaryota</taxon>
        <taxon>Metazoa</taxon>
        <taxon>Ecdysozoa</taxon>
        <taxon>Arthropoda</taxon>
        <taxon>Crustacea</taxon>
        <taxon>Multicrustacea</taxon>
        <taxon>Hexanauplia</taxon>
        <taxon>Copepoda</taxon>
        <taxon>Siphonostomatoida</taxon>
        <taxon>Caligidae</taxon>
        <taxon>Lepeophtheirus</taxon>
    </lineage>
</organism>
<protein>
    <submittedName>
        <fullName evidence="1">Uncharacterized protein</fullName>
    </submittedName>
</protein>
<sequence length="77" mass="8687">MVYRHSLECILSFLDPAPSLEIKEAKKIKTESKGNDDTSCQNNNIICIVKSRLLLLQEPSSLVTFMTHSLCSKCLKM</sequence>
<dbReference type="EMBL" id="HACA01024691">
    <property type="protein sequence ID" value="CDW42052.1"/>
    <property type="molecule type" value="Transcribed_RNA"/>
</dbReference>
<proteinExistence type="predicted"/>
<accession>A0A0K2UVV2</accession>
<evidence type="ECO:0000313" key="1">
    <source>
        <dbReference type="EMBL" id="CDW42052.1"/>
    </source>
</evidence>